<feature type="compositionally biased region" description="Low complexity" evidence="1">
    <location>
        <begin position="92"/>
        <end position="102"/>
    </location>
</feature>
<feature type="compositionally biased region" description="Polar residues" evidence="1">
    <location>
        <begin position="753"/>
        <end position="795"/>
    </location>
</feature>
<feature type="compositionally biased region" description="Polar residues" evidence="1">
    <location>
        <begin position="256"/>
        <end position="284"/>
    </location>
</feature>
<name>A0A164YHF5_9AGAM</name>
<feature type="region of interest" description="Disordered" evidence="1">
    <location>
        <begin position="747"/>
        <end position="803"/>
    </location>
</feature>
<feature type="compositionally biased region" description="Basic and acidic residues" evidence="1">
    <location>
        <begin position="122"/>
        <end position="152"/>
    </location>
</feature>
<keyword evidence="3" id="KW-1185">Reference proteome</keyword>
<evidence type="ECO:0000256" key="1">
    <source>
        <dbReference type="SAM" id="MobiDB-lite"/>
    </source>
</evidence>
<feature type="region of interest" description="Disordered" evidence="1">
    <location>
        <begin position="372"/>
        <end position="410"/>
    </location>
</feature>
<dbReference type="OrthoDB" id="3269842at2759"/>
<feature type="compositionally biased region" description="Acidic residues" evidence="1">
    <location>
        <begin position="510"/>
        <end position="521"/>
    </location>
</feature>
<dbReference type="Proteomes" id="UP000076722">
    <property type="component" value="Unassembled WGS sequence"/>
</dbReference>
<feature type="compositionally biased region" description="Pro residues" evidence="1">
    <location>
        <begin position="529"/>
        <end position="538"/>
    </location>
</feature>
<dbReference type="EMBL" id="KV419398">
    <property type="protein sequence ID" value="KZS96919.1"/>
    <property type="molecule type" value="Genomic_DNA"/>
</dbReference>
<evidence type="ECO:0000313" key="2">
    <source>
        <dbReference type="EMBL" id="KZS96919.1"/>
    </source>
</evidence>
<organism evidence="2 3">
    <name type="scientific">Sistotremastrum niveocremeum HHB9708</name>
    <dbReference type="NCBI Taxonomy" id="1314777"/>
    <lineage>
        <taxon>Eukaryota</taxon>
        <taxon>Fungi</taxon>
        <taxon>Dikarya</taxon>
        <taxon>Basidiomycota</taxon>
        <taxon>Agaricomycotina</taxon>
        <taxon>Agaricomycetes</taxon>
        <taxon>Sistotremastrales</taxon>
        <taxon>Sistotremastraceae</taxon>
        <taxon>Sertulicium</taxon>
        <taxon>Sertulicium niveocremeum</taxon>
    </lineage>
</organism>
<evidence type="ECO:0000313" key="3">
    <source>
        <dbReference type="Proteomes" id="UP000076722"/>
    </source>
</evidence>
<feature type="compositionally biased region" description="Basic and acidic residues" evidence="1">
    <location>
        <begin position="223"/>
        <end position="241"/>
    </location>
</feature>
<feature type="region of interest" description="Disordered" evidence="1">
    <location>
        <begin position="587"/>
        <end position="695"/>
    </location>
</feature>
<feature type="compositionally biased region" description="Basic and acidic residues" evidence="1">
    <location>
        <begin position="372"/>
        <end position="405"/>
    </location>
</feature>
<proteinExistence type="predicted"/>
<feature type="compositionally biased region" description="Pro residues" evidence="1">
    <location>
        <begin position="42"/>
        <end position="56"/>
    </location>
</feature>
<accession>A0A164YHF5</accession>
<feature type="region of interest" description="Disordered" evidence="1">
    <location>
        <begin position="1"/>
        <end position="325"/>
    </location>
</feature>
<sequence>MSYANQPKYPGTPTRKPVRLMTEPSSLVPPPKPSTIDTTNQPPSPGRAPFRRPPSPLRNSTTASEDGSPESDRHTQDEFEDDDGWMPESPTSSLSRLASSLAQRVGFGGTSRLPTDAELEAEAERERELSRREAERILTREAEERRRVEERVLALLDGSRNAAAPPVPARETQQPLPPAPPSQPSLSSSPKDTPGWWAAAKARLTPTKEKDPLTPAQQIIQEAKIKEKKEKKSRERTKEQEWPASAQTKYADPAFQNLTSASPGKTSTPPNQSPARSQNSTPRMQPSAPIAVPNRPTINTQLTPTSSPGRQMSSMGSPAPGEPPMYAVYTSMGTLDIEATLMAIAKRFEKLEKWSVGHVRALEERMSDVEKWLVEKEEEKERDKERGRKGWQDSDDVVTKEKSLDDNSSVVEAVTSEMGVMRDELDELRGRVGLLGKEMARLAAAPPPSPALIAAPPAAKPVAVTAPLTPIQTPQVGSAQTLQPTIARPEPVEMLTPSPESIPTPLPQQDEFEMVEEEEDHLESSPEPVAMPSPPPAPAAISVPTRAKSPPAESAIKPLQVTRSLPSIPRFNSPVPLKAALAPTIGDYSSASDRSRSPSPHPSSTSSYFSARSQARTKLPYPTGDYTLIDSNPRSPTQSPGPSSSEHVGRNRPTSQATSPVSTLSRSMSPVASGLPMPQGFSNRPGSASPNATPRKRYTVALGGPLIAPPSPIGSSFGVQLENAFQADVPDLQLSLDDKAEETVGRKQGVVLANSTNLNTSESTKLPTLRPKSTSGSPSNRSRAISSYGFPTSGNGPAAPSTMAAGIRPRIRSQSTGRTGLGIITTPLTTPNGGKFVDPLVIRKKERDSFIAPKTPVQAAAGKPKVPIDQLVKFFDAGKK</sequence>
<feature type="compositionally biased region" description="Polar residues" evidence="1">
    <location>
        <begin position="629"/>
        <end position="670"/>
    </location>
</feature>
<dbReference type="AlphaFoldDB" id="A0A164YHF5"/>
<gene>
    <name evidence="2" type="ORF">SISNIDRAFT_463650</name>
</gene>
<reference evidence="2 3" key="1">
    <citation type="journal article" date="2016" name="Mol. Biol. Evol.">
        <title>Comparative Genomics of Early-Diverging Mushroom-Forming Fungi Provides Insights into the Origins of Lignocellulose Decay Capabilities.</title>
        <authorList>
            <person name="Nagy L.G."/>
            <person name="Riley R."/>
            <person name="Tritt A."/>
            <person name="Adam C."/>
            <person name="Daum C."/>
            <person name="Floudas D."/>
            <person name="Sun H."/>
            <person name="Yadav J.S."/>
            <person name="Pangilinan J."/>
            <person name="Larsson K.H."/>
            <person name="Matsuura K."/>
            <person name="Barry K."/>
            <person name="Labutti K."/>
            <person name="Kuo R."/>
            <person name="Ohm R.A."/>
            <person name="Bhattacharya S.S."/>
            <person name="Shirouzu T."/>
            <person name="Yoshinaga Y."/>
            <person name="Martin F.M."/>
            <person name="Grigoriev I.V."/>
            <person name="Hibbett D.S."/>
        </authorList>
    </citation>
    <scope>NUCLEOTIDE SEQUENCE [LARGE SCALE GENOMIC DNA]</scope>
    <source>
        <strain evidence="2 3">HHB9708</strain>
    </source>
</reference>
<feature type="compositionally biased region" description="Polar residues" evidence="1">
    <location>
        <begin position="680"/>
        <end position="692"/>
    </location>
</feature>
<protein>
    <submittedName>
        <fullName evidence="2">Uncharacterized protein</fullName>
    </submittedName>
</protein>
<feature type="region of interest" description="Disordered" evidence="1">
    <location>
        <begin position="492"/>
        <end position="574"/>
    </location>
</feature>
<feature type="compositionally biased region" description="Polar residues" evidence="1">
    <location>
        <begin position="296"/>
        <end position="316"/>
    </location>
</feature>